<gene>
    <name evidence="1" type="ORF">UW30_C0001G0016</name>
</gene>
<dbReference type="STRING" id="1618647.UW30_C0001G0016"/>
<dbReference type="AlphaFoldDB" id="A0A0G1H4F1"/>
<dbReference type="Proteomes" id="UP000034736">
    <property type="component" value="Unassembled WGS sequence"/>
</dbReference>
<evidence type="ECO:0000313" key="1">
    <source>
        <dbReference type="EMBL" id="KKT42291.1"/>
    </source>
</evidence>
<organism evidence="1 2">
    <name type="scientific">Candidatus Giovannonibacteria bacterium GW2011_GWA2_44_13b</name>
    <dbReference type="NCBI Taxonomy" id="1618647"/>
    <lineage>
        <taxon>Bacteria</taxon>
        <taxon>Candidatus Giovannoniibacteriota</taxon>
    </lineage>
</organism>
<dbReference type="EMBL" id="LCHU01000001">
    <property type="protein sequence ID" value="KKT42291.1"/>
    <property type="molecule type" value="Genomic_DNA"/>
</dbReference>
<protein>
    <submittedName>
        <fullName evidence="1">Uncharacterized protein</fullName>
    </submittedName>
</protein>
<comment type="caution">
    <text evidence="1">The sequence shown here is derived from an EMBL/GenBank/DDBJ whole genome shotgun (WGS) entry which is preliminary data.</text>
</comment>
<proteinExistence type="predicted"/>
<sequence>MDKEIAGLQLRISQTMDTLIYINDLSGKIFDNTFIEDDEIEFAEKTPHYKIYRDYKIKLIAEFEALVEKIAPSQSSGKNMDLWFFIAAEYAFLGTFPEKVKVYSEKLDWKNWNPAQSRDVVIFQIFRELQARAQKLNPNLFKTPDRKE</sequence>
<reference evidence="1 2" key="1">
    <citation type="journal article" date="2015" name="Nature">
        <title>rRNA introns, odd ribosomes, and small enigmatic genomes across a large radiation of phyla.</title>
        <authorList>
            <person name="Brown C.T."/>
            <person name="Hug L.A."/>
            <person name="Thomas B.C."/>
            <person name="Sharon I."/>
            <person name="Castelle C.J."/>
            <person name="Singh A."/>
            <person name="Wilkins M.J."/>
            <person name="Williams K.H."/>
            <person name="Banfield J.F."/>
        </authorList>
    </citation>
    <scope>NUCLEOTIDE SEQUENCE [LARGE SCALE GENOMIC DNA]</scope>
</reference>
<accession>A0A0G1H4F1</accession>
<name>A0A0G1H4F1_9BACT</name>
<evidence type="ECO:0000313" key="2">
    <source>
        <dbReference type="Proteomes" id="UP000034736"/>
    </source>
</evidence>